<dbReference type="EMBL" id="CP039348">
    <property type="protein sequence ID" value="QCD89258.1"/>
    <property type="molecule type" value="Genomic_DNA"/>
</dbReference>
<organism evidence="1 2">
    <name type="scientific">Vigna unguiculata</name>
    <name type="common">Cowpea</name>
    <dbReference type="NCBI Taxonomy" id="3917"/>
    <lineage>
        <taxon>Eukaryota</taxon>
        <taxon>Viridiplantae</taxon>
        <taxon>Streptophyta</taxon>
        <taxon>Embryophyta</taxon>
        <taxon>Tracheophyta</taxon>
        <taxon>Spermatophyta</taxon>
        <taxon>Magnoliopsida</taxon>
        <taxon>eudicotyledons</taxon>
        <taxon>Gunneridae</taxon>
        <taxon>Pentapetalae</taxon>
        <taxon>rosids</taxon>
        <taxon>fabids</taxon>
        <taxon>Fabales</taxon>
        <taxon>Fabaceae</taxon>
        <taxon>Papilionoideae</taxon>
        <taxon>50 kb inversion clade</taxon>
        <taxon>NPAAA clade</taxon>
        <taxon>indigoferoid/millettioid clade</taxon>
        <taxon>Phaseoleae</taxon>
        <taxon>Vigna</taxon>
    </lineage>
</organism>
<gene>
    <name evidence="1" type="ORF">DEO72_LG4g202</name>
</gene>
<accession>A0A4D6LLC0</accession>
<evidence type="ECO:0000313" key="2">
    <source>
        <dbReference type="Proteomes" id="UP000501690"/>
    </source>
</evidence>
<reference evidence="1 2" key="1">
    <citation type="submission" date="2019-04" db="EMBL/GenBank/DDBJ databases">
        <title>An improved genome assembly and genetic linkage map for asparagus bean, Vigna unguiculata ssp. sesquipedialis.</title>
        <authorList>
            <person name="Xia Q."/>
            <person name="Zhang R."/>
            <person name="Dong Y."/>
        </authorList>
    </citation>
    <scope>NUCLEOTIDE SEQUENCE [LARGE SCALE GENOMIC DNA]</scope>
    <source>
        <tissue evidence="1">Leaf</tissue>
    </source>
</reference>
<proteinExistence type="predicted"/>
<name>A0A4D6LLC0_VIGUN</name>
<protein>
    <submittedName>
        <fullName evidence="1">Uncharacterized protein</fullName>
    </submittedName>
</protein>
<dbReference type="AlphaFoldDB" id="A0A4D6LLC0"/>
<evidence type="ECO:0000313" key="1">
    <source>
        <dbReference type="EMBL" id="QCD89258.1"/>
    </source>
</evidence>
<sequence length="63" mass="7222">MRTSSYAGGCPYCRIWCWINMNRCRNGLVVRALNRTSGGMVTGRTKRQLECRIVVSIKAWLVQ</sequence>
<dbReference type="Proteomes" id="UP000501690">
    <property type="component" value="Linkage Group LG4"/>
</dbReference>
<keyword evidence="2" id="KW-1185">Reference proteome</keyword>